<name>A0A6V8R594_TRIAP</name>
<dbReference type="EMBL" id="BLZH01000012">
    <property type="protein sequence ID" value="GFP59286.1"/>
    <property type="molecule type" value="Genomic_DNA"/>
</dbReference>
<gene>
    <name evidence="2" type="ORF">TASIC1_0012028900</name>
</gene>
<evidence type="ECO:0008006" key="4">
    <source>
        <dbReference type="Google" id="ProtNLM"/>
    </source>
</evidence>
<evidence type="ECO:0000256" key="1">
    <source>
        <dbReference type="SAM" id="SignalP"/>
    </source>
</evidence>
<protein>
    <recommendedName>
        <fullName evidence="4">Apple domain-containing protein</fullName>
    </recommendedName>
</protein>
<reference evidence="2 3" key="1">
    <citation type="submission" date="2020-07" db="EMBL/GenBank/DDBJ databases">
        <title>Trichoderma asperellum IC-1 whole genome shotgun sequence.</title>
        <authorList>
            <person name="Kanamasa S."/>
            <person name="Takahashi H."/>
        </authorList>
    </citation>
    <scope>NUCLEOTIDE SEQUENCE [LARGE SCALE GENOMIC DNA]</scope>
    <source>
        <strain evidence="2 3">IC-1</strain>
    </source>
</reference>
<dbReference type="AlphaFoldDB" id="A0A6V8R594"/>
<evidence type="ECO:0000313" key="3">
    <source>
        <dbReference type="Proteomes" id="UP000517252"/>
    </source>
</evidence>
<proteinExistence type="predicted"/>
<feature type="signal peptide" evidence="1">
    <location>
        <begin position="1"/>
        <end position="18"/>
    </location>
</feature>
<organism evidence="2 3">
    <name type="scientific">Trichoderma asperellum</name>
    <name type="common">Filamentous fungus</name>
    <dbReference type="NCBI Taxonomy" id="101201"/>
    <lineage>
        <taxon>Eukaryota</taxon>
        <taxon>Fungi</taxon>
        <taxon>Dikarya</taxon>
        <taxon>Ascomycota</taxon>
        <taxon>Pezizomycotina</taxon>
        <taxon>Sordariomycetes</taxon>
        <taxon>Hypocreomycetidae</taxon>
        <taxon>Hypocreales</taxon>
        <taxon>Hypocreaceae</taxon>
        <taxon>Trichoderma</taxon>
    </lineage>
</organism>
<sequence length="195" mass="21180">MRFTSTILAIILASTALANPLAQSNNDDANIFPNFKNYDDWAICKGQITKKRFPQLQAPNNNGGCVRYYQGIDMTGVVTEIHFFFKDGFKTACDCAAKCLASPNTCTNWVWKHTFMPGDGGKRSCTLYSSPNLPAGVTLDYNTAKSKGFAPLQAGNNPQVGAPAPLTFLDKAGTKPDKFGVSGFTVQDQNGRLYC</sequence>
<feature type="chain" id="PRO_5028228860" description="Apple domain-containing protein" evidence="1">
    <location>
        <begin position="19"/>
        <end position="195"/>
    </location>
</feature>
<accession>A0A6V8R594</accession>
<dbReference type="OrthoDB" id="3899536at2759"/>
<evidence type="ECO:0000313" key="2">
    <source>
        <dbReference type="EMBL" id="GFP59286.1"/>
    </source>
</evidence>
<comment type="caution">
    <text evidence="2">The sequence shown here is derived from an EMBL/GenBank/DDBJ whole genome shotgun (WGS) entry which is preliminary data.</text>
</comment>
<keyword evidence="1" id="KW-0732">Signal</keyword>
<dbReference type="Proteomes" id="UP000517252">
    <property type="component" value="Unassembled WGS sequence"/>
</dbReference>